<evidence type="ECO:0000313" key="2">
    <source>
        <dbReference type="Proteomes" id="UP001165079"/>
    </source>
</evidence>
<dbReference type="InterPro" id="IPR025447">
    <property type="entry name" value="DUF4192"/>
</dbReference>
<proteinExistence type="predicted"/>
<reference evidence="1" key="1">
    <citation type="submission" date="2023-03" db="EMBL/GenBank/DDBJ databases">
        <title>Actinorhabdospora filicis NBRC 111898.</title>
        <authorList>
            <person name="Ichikawa N."/>
            <person name="Sato H."/>
            <person name="Tonouchi N."/>
        </authorList>
    </citation>
    <scope>NUCLEOTIDE SEQUENCE</scope>
    <source>
        <strain evidence="1">NBRC 111898</strain>
    </source>
</reference>
<accession>A0A9W6SJS1</accession>
<keyword evidence="2" id="KW-1185">Reference proteome</keyword>
<comment type="caution">
    <text evidence="1">The sequence shown here is derived from an EMBL/GenBank/DDBJ whole genome shotgun (WGS) entry which is preliminary data.</text>
</comment>
<dbReference type="AlphaFoldDB" id="A0A9W6SJS1"/>
<dbReference type="Pfam" id="PF13830">
    <property type="entry name" value="DUF4192"/>
    <property type="match status" value="1"/>
</dbReference>
<dbReference type="Proteomes" id="UP001165079">
    <property type="component" value="Unassembled WGS sequence"/>
</dbReference>
<protein>
    <recommendedName>
        <fullName evidence="3">DUF4192 domain-containing protein</fullName>
    </recommendedName>
</protein>
<dbReference type="EMBL" id="BSTX01000002">
    <property type="protein sequence ID" value="GLZ78325.1"/>
    <property type="molecule type" value="Genomic_DNA"/>
</dbReference>
<name>A0A9W6SJS1_9ACTN</name>
<organism evidence="1 2">
    <name type="scientific">Actinorhabdospora filicis</name>
    <dbReference type="NCBI Taxonomy" id="1785913"/>
    <lineage>
        <taxon>Bacteria</taxon>
        <taxon>Bacillati</taxon>
        <taxon>Actinomycetota</taxon>
        <taxon>Actinomycetes</taxon>
        <taxon>Micromonosporales</taxon>
        <taxon>Micromonosporaceae</taxon>
        <taxon>Actinorhabdospora</taxon>
    </lineage>
</organism>
<evidence type="ECO:0008006" key="3">
    <source>
        <dbReference type="Google" id="ProtNLM"/>
    </source>
</evidence>
<evidence type="ECO:0000313" key="1">
    <source>
        <dbReference type="EMBL" id="GLZ78325.1"/>
    </source>
</evidence>
<dbReference type="RefSeq" id="WP_285663483.1">
    <property type="nucleotide sequence ID" value="NZ_BSTX01000002.1"/>
</dbReference>
<sequence>MREPFLPPGVELTDLSSVLEAIPFLLGCRPRQCVAVGFGERRLLIVAQLDLDLTGIGPGEGPFPPFTKVGVTRTVLIGYGTSADVEGHLGRLAEMFEDAGLPVATLARVDGDRYWDLTGGDAGAGRVFDPEQSPIALAYIVSGARAAATPQEHREQYALKDTARLRAITAALVDLEVSTDAIEAGEPLRDMAERAEPLLAGLDVQEALVEPATAALLVSALRDSALRREAVRLISTSAGYARSPVWPDLFANTAGPWRAIPALLLAFAGWRLGRWGDALRALRVYMATIVGVPEAAALFLSYSLRSGLVPEQVLDFDDDGEG</sequence>
<gene>
    <name evidence="1" type="ORF">Afil01_31320</name>
</gene>